<dbReference type="PANTHER" id="PTHR43537">
    <property type="entry name" value="TRANSCRIPTIONAL REGULATOR, GNTR FAMILY"/>
    <property type="match status" value="1"/>
</dbReference>
<dbReference type="OrthoDB" id="8689330at2"/>
<dbReference type="SUPFAM" id="SSF46785">
    <property type="entry name" value="Winged helix' DNA-binding domain"/>
    <property type="match status" value="1"/>
</dbReference>
<dbReference type="Pfam" id="PF00392">
    <property type="entry name" value="GntR"/>
    <property type="match status" value="1"/>
</dbReference>
<dbReference type="InterPro" id="IPR000524">
    <property type="entry name" value="Tscrpt_reg_HTH_GntR"/>
</dbReference>
<dbReference type="Gene3D" id="1.20.120.530">
    <property type="entry name" value="GntR ligand-binding domain-like"/>
    <property type="match status" value="1"/>
</dbReference>
<evidence type="ECO:0000256" key="2">
    <source>
        <dbReference type="ARBA" id="ARBA00023125"/>
    </source>
</evidence>
<dbReference type="PANTHER" id="PTHR43537:SF51">
    <property type="entry name" value="HTH-TYPE TRANSCRIPTIONAL REGULATOR LGOR-RELATED"/>
    <property type="match status" value="1"/>
</dbReference>
<dbReference type="Pfam" id="PF07729">
    <property type="entry name" value="FCD"/>
    <property type="match status" value="1"/>
</dbReference>
<dbReference type="GO" id="GO:0003677">
    <property type="term" value="F:DNA binding"/>
    <property type="evidence" value="ECO:0007669"/>
    <property type="project" value="UniProtKB-KW"/>
</dbReference>
<dbReference type="AlphaFoldDB" id="A0A2Y9TVD6"/>
<dbReference type="KEGG" id="lpv:HYN51_03455"/>
<gene>
    <name evidence="5" type="ORF">HYN51_03455</name>
</gene>
<evidence type="ECO:0000259" key="4">
    <source>
        <dbReference type="PROSITE" id="PS50949"/>
    </source>
</evidence>
<dbReference type="PROSITE" id="PS50949">
    <property type="entry name" value="HTH_GNTR"/>
    <property type="match status" value="1"/>
</dbReference>
<dbReference type="Gene3D" id="1.10.10.10">
    <property type="entry name" value="Winged helix-like DNA-binding domain superfamily/Winged helix DNA-binding domain"/>
    <property type="match status" value="1"/>
</dbReference>
<evidence type="ECO:0000256" key="1">
    <source>
        <dbReference type="ARBA" id="ARBA00023015"/>
    </source>
</evidence>
<dbReference type="InterPro" id="IPR036390">
    <property type="entry name" value="WH_DNA-bd_sf"/>
</dbReference>
<keyword evidence="3" id="KW-0804">Transcription</keyword>
<dbReference type="RefSeq" id="WP_108899786.1">
    <property type="nucleotide sequence ID" value="NZ_CP029185.2"/>
</dbReference>
<dbReference type="GO" id="GO:0003700">
    <property type="term" value="F:DNA-binding transcription factor activity"/>
    <property type="evidence" value="ECO:0007669"/>
    <property type="project" value="InterPro"/>
</dbReference>
<dbReference type="InterPro" id="IPR011711">
    <property type="entry name" value="GntR_C"/>
</dbReference>
<sequence>MHLDIPKTLTEIAADKIRQMIISGEFEFGQQVTESQLSELFGLSKTPVREALLRLCSEHLIEIRPRCGTFICRLTSEEIDNISELRIALETCAIHSALNKNREKLLTELQQNIQRCEPFLLKPDRDAYLALDIAFHRSLLKFANNPYLMDMHRNTTTKVLAMRNRLTFSQEYITRSIQEHKEIVEGLGNNDSEQACRILKQHIDSGFTVRAKRLLSDVAE</sequence>
<evidence type="ECO:0000313" key="5">
    <source>
        <dbReference type="EMBL" id="AWH87698.1"/>
    </source>
</evidence>
<dbReference type="SMART" id="SM00895">
    <property type="entry name" value="FCD"/>
    <property type="match status" value="1"/>
</dbReference>
<evidence type="ECO:0000313" key="6">
    <source>
        <dbReference type="Proteomes" id="UP000244908"/>
    </source>
</evidence>
<dbReference type="InterPro" id="IPR036388">
    <property type="entry name" value="WH-like_DNA-bd_sf"/>
</dbReference>
<keyword evidence="2" id="KW-0238">DNA-binding</keyword>
<accession>A0A2Y9TVD6</accession>
<reference evidence="5 6" key="1">
    <citation type="journal article" date="2019" name="Int. J. Syst. Evol. Microbiol.">
        <title>Limnobaculum parvum gen. nov., sp. nov., isolated from a freshwater lake.</title>
        <authorList>
            <person name="Baek C."/>
            <person name="Shin S.K."/>
            <person name="Yi H."/>
        </authorList>
    </citation>
    <scope>NUCLEOTIDE SEQUENCE [LARGE SCALE GENOMIC DNA]</scope>
    <source>
        <strain evidence="5 6">HYN0051</strain>
    </source>
</reference>
<dbReference type="SUPFAM" id="SSF48008">
    <property type="entry name" value="GntR ligand-binding domain-like"/>
    <property type="match status" value="1"/>
</dbReference>
<dbReference type="InterPro" id="IPR008920">
    <property type="entry name" value="TF_FadR/GntR_C"/>
</dbReference>
<dbReference type="EMBL" id="CP029185">
    <property type="protein sequence ID" value="AWH87698.1"/>
    <property type="molecule type" value="Genomic_DNA"/>
</dbReference>
<dbReference type="SMART" id="SM00345">
    <property type="entry name" value="HTH_GNTR"/>
    <property type="match status" value="1"/>
</dbReference>
<feature type="domain" description="HTH gntR-type" evidence="4">
    <location>
        <begin position="7"/>
        <end position="74"/>
    </location>
</feature>
<evidence type="ECO:0000256" key="3">
    <source>
        <dbReference type="ARBA" id="ARBA00023163"/>
    </source>
</evidence>
<keyword evidence="6" id="KW-1185">Reference proteome</keyword>
<proteinExistence type="predicted"/>
<keyword evidence="1" id="KW-0805">Transcription regulation</keyword>
<organism evidence="5 6">
    <name type="scientific">Limnobaculum parvum</name>
    <dbReference type="NCBI Taxonomy" id="2172103"/>
    <lineage>
        <taxon>Bacteria</taxon>
        <taxon>Pseudomonadati</taxon>
        <taxon>Pseudomonadota</taxon>
        <taxon>Gammaproteobacteria</taxon>
        <taxon>Enterobacterales</taxon>
        <taxon>Budviciaceae</taxon>
        <taxon>Limnobaculum</taxon>
    </lineage>
</organism>
<dbReference type="Proteomes" id="UP000244908">
    <property type="component" value="Chromosome"/>
</dbReference>
<dbReference type="CDD" id="cd07377">
    <property type="entry name" value="WHTH_GntR"/>
    <property type="match status" value="1"/>
</dbReference>
<protein>
    <submittedName>
        <fullName evidence="5">GntR family transcriptional regulator</fullName>
    </submittedName>
</protein>
<name>A0A2Y9TVD6_9GAMM</name>